<organism evidence="5 6">
    <name type="scientific">Blastococcus saxobsidens</name>
    <dbReference type="NCBI Taxonomy" id="138336"/>
    <lineage>
        <taxon>Bacteria</taxon>
        <taxon>Bacillati</taxon>
        <taxon>Actinomycetota</taxon>
        <taxon>Actinomycetes</taxon>
        <taxon>Geodermatophilales</taxon>
        <taxon>Geodermatophilaceae</taxon>
        <taxon>Blastococcus</taxon>
    </lineage>
</organism>
<dbReference type="EMBL" id="SHKV01000001">
    <property type="protein sequence ID" value="RZU32911.1"/>
    <property type="molecule type" value="Genomic_DNA"/>
</dbReference>
<feature type="compositionally biased region" description="Low complexity" evidence="3">
    <location>
        <begin position="282"/>
        <end position="295"/>
    </location>
</feature>
<feature type="compositionally biased region" description="Polar residues" evidence="3">
    <location>
        <begin position="296"/>
        <end position="308"/>
    </location>
</feature>
<dbReference type="InterPro" id="IPR050832">
    <property type="entry name" value="Bact_Acetyltransf"/>
</dbReference>
<evidence type="ECO:0000259" key="4">
    <source>
        <dbReference type="PROSITE" id="PS51186"/>
    </source>
</evidence>
<dbReference type="InterPro" id="IPR016181">
    <property type="entry name" value="Acyl_CoA_acyltransferase"/>
</dbReference>
<dbReference type="SUPFAM" id="SSF55729">
    <property type="entry name" value="Acyl-CoA N-acyltransferases (Nat)"/>
    <property type="match status" value="1"/>
</dbReference>
<dbReference type="PANTHER" id="PTHR43877">
    <property type="entry name" value="AMINOALKYLPHOSPHONATE N-ACETYLTRANSFERASE-RELATED-RELATED"/>
    <property type="match status" value="1"/>
</dbReference>
<comment type="caution">
    <text evidence="5">The sequence shown here is derived from an EMBL/GenBank/DDBJ whole genome shotgun (WGS) entry which is preliminary data.</text>
</comment>
<sequence>MVSSVGGRLRRLDAVVSVPALRIETAVPTDHDRIAELTVGVYVDGELASPGYAAELADVAGRAERAELLVVRDGSGRIVGSVALVLSGDFGEVTESDDEAGFRMLVVDPTAQGRGIGAALVEECLARARAAGKRRVVISTGTRMTAAHRLYERLGFTRLPERDWTPVPGIDLLVYARDLSGVASAGDGGDQVALLEDLALDDVQLLDGARALGEHRDLHLHRLEDHQRLAGRHLRPRLDEHLPDTGDHLRVDLLDRHRNLLHTPSGSPHPSTAVEHCPYGATRAAASRPSTAQTSGPSCGTPTSANPDSTAPAARAAVGTSAAAALTVARSASYQPSSRSPGS</sequence>
<accession>A0A4Q7Y9T1</accession>
<dbReference type="PROSITE" id="PS51186">
    <property type="entry name" value="GNAT"/>
    <property type="match status" value="1"/>
</dbReference>
<evidence type="ECO:0000256" key="3">
    <source>
        <dbReference type="SAM" id="MobiDB-lite"/>
    </source>
</evidence>
<keyword evidence="5" id="KW-0687">Ribonucleoprotein</keyword>
<keyword evidence="2" id="KW-0012">Acyltransferase</keyword>
<protein>
    <submittedName>
        <fullName evidence="5">Ribosomal protein S18 acetylase RimI-like enzyme</fullName>
    </submittedName>
</protein>
<dbReference type="AlphaFoldDB" id="A0A4Q7Y9T1"/>
<name>A0A4Q7Y9T1_9ACTN</name>
<dbReference type="Gene3D" id="3.40.630.30">
    <property type="match status" value="1"/>
</dbReference>
<evidence type="ECO:0000313" key="5">
    <source>
        <dbReference type="EMBL" id="RZU32911.1"/>
    </source>
</evidence>
<feature type="region of interest" description="Disordered" evidence="3">
    <location>
        <begin position="282"/>
        <end position="320"/>
    </location>
</feature>
<feature type="compositionally biased region" description="Low complexity" evidence="3">
    <location>
        <begin position="309"/>
        <end position="320"/>
    </location>
</feature>
<keyword evidence="1" id="KW-0808">Transferase</keyword>
<evidence type="ECO:0000313" key="6">
    <source>
        <dbReference type="Proteomes" id="UP000292507"/>
    </source>
</evidence>
<dbReference type="GO" id="GO:0005840">
    <property type="term" value="C:ribosome"/>
    <property type="evidence" value="ECO:0007669"/>
    <property type="project" value="UniProtKB-KW"/>
</dbReference>
<dbReference type="CDD" id="cd04301">
    <property type="entry name" value="NAT_SF"/>
    <property type="match status" value="1"/>
</dbReference>
<feature type="domain" description="N-acetyltransferase" evidence="4">
    <location>
        <begin position="21"/>
        <end position="177"/>
    </location>
</feature>
<evidence type="ECO:0000256" key="1">
    <source>
        <dbReference type="ARBA" id="ARBA00022679"/>
    </source>
</evidence>
<dbReference type="Proteomes" id="UP000292507">
    <property type="component" value="Unassembled WGS sequence"/>
</dbReference>
<reference evidence="5 6" key="1">
    <citation type="submission" date="2019-02" db="EMBL/GenBank/DDBJ databases">
        <title>Sequencing the genomes of 1000 actinobacteria strains.</title>
        <authorList>
            <person name="Klenk H.-P."/>
        </authorList>
    </citation>
    <scope>NUCLEOTIDE SEQUENCE [LARGE SCALE GENOMIC DNA]</scope>
    <source>
        <strain evidence="5 6">DSM 44509</strain>
    </source>
</reference>
<dbReference type="Pfam" id="PF00583">
    <property type="entry name" value="Acetyltransf_1"/>
    <property type="match status" value="1"/>
</dbReference>
<gene>
    <name evidence="5" type="ORF">BKA19_2623</name>
</gene>
<dbReference type="GO" id="GO:0016747">
    <property type="term" value="F:acyltransferase activity, transferring groups other than amino-acyl groups"/>
    <property type="evidence" value="ECO:0007669"/>
    <property type="project" value="InterPro"/>
</dbReference>
<keyword evidence="6" id="KW-1185">Reference proteome</keyword>
<dbReference type="InterPro" id="IPR000182">
    <property type="entry name" value="GNAT_dom"/>
</dbReference>
<keyword evidence="5" id="KW-0689">Ribosomal protein</keyword>
<evidence type="ECO:0000256" key="2">
    <source>
        <dbReference type="ARBA" id="ARBA00023315"/>
    </source>
</evidence>
<proteinExistence type="predicted"/>